<evidence type="ECO:0000256" key="5">
    <source>
        <dbReference type="ARBA" id="ARBA00023136"/>
    </source>
</evidence>
<feature type="transmembrane region" description="Helical" evidence="7">
    <location>
        <begin position="70"/>
        <end position="93"/>
    </location>
</feature>
<dbReference type="Proteomes" id="UP000321230">
    <property type="component" value="Unassembled WGS sequence"/>
</dbReference>
<keyword evidence="5 7" id="KW-0472">Membrane</keyword>
<keyword evidence="3 7" id="KW-0812">Transmembrane</keyword>
<feature type="domain" description="Integral membrane bound transporter" evidence="8">
    <location>
        <begin position="356"/>
        <end position="484"/>
    </location>
</feature>
<keyword evidence="4 7" id="KW-1133">Transmembrane helix</keyword>
<feature type="transmembrane region" description="Helical" evidence="7">
    <location>
        <begin position="125"/>
        <end position="141"/>
    </location>
</feature>
<name>A0A511B0G2_9PROT</name>
<keyword evidence="10" id="KW-1185">Reference proteome</keyword>
<evidence type="ECO:0000313" key="10">
    <source>
        <dbReference type="Proteomes" id="UP000321230"/>
    </source>
</evidence>
<dbReference type="RefSeq" id="WP_146796387.1">
    <property type="nucleotide sequence ID" value="NZ_BARC01000008.1"/>
</dbReference>
<dbReference type="PANTHER" id="PTHR30509">
    <property type="entry name" value="P-HYDROXYBENZOIC ACID EFFLUX PUMP SUBUNIT-RELATED"/>
    <property type="match status" value="1"/>
</dbReference>
<evidence type="ECO:0000259" key="8">
    <source>
        <dbReference type="Pfam" id="PF13515"/>
    </source>
</evidence>
<comment type="caution">
    <text evidence="9">The sequence shown here is derived from an EMBL/GenBank/DDBJ whole genome shotgun (WGS) entry which is preliminary data.</text>
</comment>
<evidence type="ECO:0000256" key="7">
    <source>
        <dbReference type="SAM" id="Phobius"/>
    </source>
</evidence>
<evidence type="ECO:0000256" key="1">
    <source>
        <dbReference type="ARBA" id="ARBA00004651"/>
    </source>
</evidence>
<evidence type="ECO:0000256" key="6">
    <source>
        <dbReference type="ARBA" id="ARBA00043993"/>
    </source>
</evidence>
<dbReference type="GO" id="GO:0005886">
    <property type="term" value="C:plasma membrane"/>
    <property type="evidence" value="ECO:0007669"/>
    <property type="project" value="UniProtKB-SubCell"/>
</dbReference>
<sequence length="595" mass="64590">MALPVTDPAALSLRRLLHLALRPLPGRMGYSLRMAAACTSCVLIGEIWQIPETSLTAVVALAIWQKDRVTNAIAGAALSIVFAILLGLLYCCVLLTINHLIADVVAVALMSFGFFFLGSASKLKPVAYMLGLIMVYALIAIDQVPVGELVTRALLYAWLIIAVPGLVMIVLGLLICPSPKTVLTDSIDLRLRMSAALLRGTDTATHQDAMDLLREGTGPLFKNLKMAALEKIWAPSALARLKQAAISSTAILALADHIHRHERHSEDEALTQLAAVMEEMAVVFAEGDCPTDIAINIHARDPAITEIALILQQFTTPSEESIPEEPKPAGFFFPDAFTNPDHVRFAVKGTAAVMTSYLIFKALDWDGIHTCIITCFIVALPTMGEMIAKLKLRISGALIGGIMAIASIIFLIPHFTNVVEFLVMIYAASFLAAWIKTGDARVAYAGLQIGLAFFLSDLKTFGPTADMTTARDRIIGILLGNFITYAVFTSFWPASASEHLGKEFGKIRTLLKSQVEASSRLSRMVFAARVQEAISATERTMENAAAEPVHMRTDTGQRKVRDTVLRTASALTEDMLIPESPAPDHHFEQLEKVAS</sequence>
<feature type="transmembrane region" description="Helical" evidence="7">
    <location>
        <begin position="392"/>
        <end position="412"/>
    </location>
</feature>
<reference evidence="9 10" key="1">
    <citation type="submission" date="2019-07" db="EMBL/GenBank/DDBJ databases">
        <title>Whole genome shotgun sequence of Gluconobacter wancherniae NBRC 103581.</title>
        <authorList>
            <person name="Hosoyama A."/>
            <person name="Uohara A."/>
            <person name="Ohji S."/>
            <person name="Ichikawa N."/>
        </authorList>
    </citation>
    <scope>NUCLEOTIDE SEQUENCE [LARGE SCALE GENOMIC DNA]</scope>
    <source>
        <strain evidence="9 10">NBRC 103581</strain>
    </source>
</reference>
<proteinExistence type="inferred from homology"/>
<evidence type="ECO:0000256" key="4">
    <source>
        <dbReference type="ARBA" id="ARBA00022989"/>
    </source>
</evidence>
<feature type="transmembrane region" description="Helical" evidence="7">
    <location>
        <begin position="418"/>
        <end position="435"/>
    </location>
</feature>
<evidence type="ECO:0000313" key="9">
    <source>
        <dbReference type="EMBL" id="GEK93948.1"/>
    </source>
</evidence>
<gene>
    <name evidence="9" type="ORF">GWA01_17180</name>
</gene>
<dbReference type="OrthoDB" id="105720at2"/>
<organism evidence="9 10">
    <name type="scientific">Gluconobacter wancherniae NBRC 103581</name>
    <dbReference type="NCBI Taxonomy" id="656744"/>
    <lineage>
        <taxon>Bacteria</taxon>
        <taxon>Pseudomonadati</taxon>
        <taxon>Pseudomonadota</taxon>
        <taxon>Alphaproteobacteria</taxon>
        <taxon>Acetobacterales</taxon>
        <taxon>Acetobacteraceae</taxon>
        <taxon>Gluconobacter</taxon>
    </lineage>
</organism>
<protein>
    <submittedName>
        <fullName evidence="9">Fusaric acid resistance protein</fullName>
    </submittedName>
</protein>
<comment type="subcellular location">
    <subcellularLocation>
        <location evidence="1">Cell membrane</location>
        <topology evidence="1">Multi-pass membrane protein</topology>
    </subcellularLocation>
</comment>
<feature type="transmembrane region" description="Helical" evidence="7">
    <location>
        <begin position="153"/>
        <end position="175"/>
    </location>
</feature>
<feature type="transmembrane region" description="Helical" evidence="7">
    <location>
        <begin position="474"/>
        <end position="494"/>
    </location>
</feature>
<dbReference type="SUPFAM" id="SSF103473">
    <property type="entry name" value="MFS general substrate transporter"/>
    <property type="match status" value="1"/>
</dbReference>
<dbReference type="PANTHER" id="PTHR30509:SF9">
    <property type="entry name" value="MULTIDRUG RESISTANCE PROTEIN MDTO"/>
    <property type="match status" value="1"/>
</dbReference>
<feature type="transmembrane region" description="Helical" evidence="7">
    <location>
        <begin position="100"/>
        <end position="119"/>
    </location>
</feature>
<accession>A0A511B0G2</accession>
<keyword evidence="2" id="KW-1003">Cell membrane</keyword>
<dbReference type="InterPro" id="IPR036259">
    <property type="entry name" value="MFS_trans_sf"/>
</dbReference>
<dbReference type="Pfam" id="PF13515">
    <property type="entry name" value="FUSC_2"/>
    <property type="match status" value="1"/>
</dbReference>
<evidence type="ECO:0000256" key="2">
    <source>
        <dbReference type="ARBA" id="ARBA00022475"/>
    </source>
</evidence>
<evidence type="ECO:0000256" key="3">
    <source>
        <dbReference type="ARBA" id="ARBA00022692"/>
    </source>
</evidence>
<dbReference type="EMBL" id="BJUZ01000002">
    <property type="protein sequence ID" value="GEK93948.1"/>
    <property type="molecule type" value="Genomic_DNA"/>
</dbReference>
<comment type="similarity">
    <text evidence="6">Belongs to the YccS/YhfK family.</text>
</comment>
<dbReference type="InterPro" id="IPR049453">
    <property type="entry name" value="Memb_transporter_dom"/>
</dbReference>
<dbReference type="AlphaFoldDB" id="A0A511B0G2"/>